<comment type="caution">
    <text evidence="1">The sequence shown here is derived from an EMBL/GenBank/DDBJ whole genome shotgun (WGS) entry which is preliminary data.</text>
</comment>
<sequence length="478" mass="56498">MKRKLEKFAEFAADVLPHEVAWLQQVQQFQDADNREILETLAYNCHHPRTPVAFRPDIDKRKYSNLMQWVQQRLASIDVDKHLVHLNALDQQIMTDSIGPAEEKALLQAIVRYDKPAFYFVKFYELTLSYQQFLLVRMRFKEHQLVAQFVEQQRAAYEQSKATFAQLHQATLDITSQYTRTPTESRQWEPWLLATFYDDTLDGLNRYFAVVRLTFLYFNYSEFDKLKAVYEALDGLLRQGMFYSRRILFNYYANSVLLHSKFDVLQQAEEFGYLSIKQKNTDHLHYLNNYSAILLRQGKIHEALALMKQSFPSVRHTNNVRNKIGFMAFYIKCLNLNGQPADGEKLADSFLRDNAKEILAHRWHIFFVAYFQALVLQEKYDKLLRTCHRHHLLQKEADYRTRPNYVPTLEWYYHISRYVENEIDDDQLVALIGGSGQPHFSNPHKRRLLEDQLNEVKSCIPHLCGRIKSVLVQPVEII</sequence>
<organism evidence="1 2">
    <name type="scientific">Hymenobacter antarcticus</name>
    <dbReference type="NCBI Taxonomy" id="486270"/>
    <lineage>
        <taxon>Bacteria</taxon>
        <taxon>Pseudomonadati</taxon>
        <taxon>Bacteroidota</taxon>
        <taxon>Cytophagia</taxon>
        <taxon>Cytophagales</taxon>
        <taxon>Hymenobacteraceae</taxon>
        <taxon>Hymenobacter</taxon>
    </lineage>
</organism>
<dbReference type="EMBL" id="BAABDI010000011">
    <property type="protein sequence ID" value="GAA3973671.1"/>
    <property type="molecule type" value="Genomic_DNA"/>
</dbReference>
<proteinExistence type="predicted"/>
<evidence type="ECO:0008006" key="3">
    <source>
        <dbReference type="Google" id="ProtNLM"/>
    </source>
</evidence>
<keyword evidence="2" id="KW-1185">Reference proteome</keyword>
<dbReference type="RefSeq" id="WP_345123592.1">
    <property type="nucleotide sequence ID" value="NZ_BAABDI010000011.1"/>
</dbReference>
<protein>
    <recommendedName>
        <fullName evidence="3">Tetratricopeptide repeat-containing protein</fullName>
    </recommendedName>
</protein>
<accession>A0ABP7PYS5</accession>
<name>A0ABP7PYS5_9BACT</name>
<evidence type="ECO:0000313" key="1">
    <source>
        <dbReference type="EMBL" id="GAA3973671.1"/>
    </source>
</evidence>
<evidence type="ECO:0000313" key="2">
    <source>
        <dbReference type="Proteomes" id="UP001501556"/>
    </source>
</evidence>
<dbReference type="Proteomes" id="UP001501556">
    <property type="component" value="Unassembled WGS sequence"/>
</dbReference>
<gene>
    <name evidence="1" type="ORF">GCM10022407_19330</name>
</gene>
<reference evidence="2" key="1">
    <citation type="journal article" date="2019" name="Int. J. Syst. Evol. Microbiol.">
        <title>The Global Catalogue of Microorganisms (GCM) 10K type strain sequencing project: providing services to taxonomists for standard genome sequencing and annotation.</title>
        <authorList>
            <consortium name="The Broad Institute Genomics Platform"/>
            <consortium name="The Broad Institute Genome Sequencing Center for Infectious Disease"/>
            <person name="Wu L."/>
            <person name="Ma J."/>
        </authorList>
    </citation>
    <scope>NUCLEOTIDE SEQUENCE [LARGE SCALE GENOMIC DNA]</scope>
    <source>
        <strain evidence="2">JCM 17217</strain>
    </source>
</reference>